<dbReference type="AlphaFoldDB" id="A0A080M9N8"/>
<evidence type="ECO:0000313" key="1">
    <source>
        <dbReference type="EMBL" id="KFB73839.1"/>
    </source>
</evidence>
<dbReference type="InterPro" id="IPR054257">
    <property type="entry name" value="DUF6988"/>
</dbReference>
<comment type="caution">
    <text evidence="1">The sequence shown here is derived from an EMBL/GenBank/DDBJ whole genome shotgun (WGS) entry which is preliminary data.</text>
</comment>
<gene>
    <name evidence="1" type="ORF">AW09_000896</name>
</gene>
<dbReference type="Pfam" id="PF22491">
    <property type="entry name" value="DUF6988"/>
    <property type="match status" value="1"/>
</dbReference>
<name>A0A080M9N8_9PROT</name>
<protein>
    <submittedName>
        <fullName evidence="1">Uncharacterized protein</fullName>
    </submittedName>
</protein>
<accession>A0A080M9N8</accession>
<dbReference type="Proteomes" id="UP000020077">
    <property type="component" value="Unassembled WGS sequence"/>
</dbReference>
<dbReference type="EMBL" id="JDVG02000152">
    <property type="protein sequence ID" value="KFB73839.1"/>
    <property type="molecule type" value="Genomic_DNA"/>
</dbReference>
<proteinExistence type="predicted"/>
<organism evidence="1 2">
    <name type="scientific">Candidatus Accumulibacter phosphatis</name>
    <dbReference type="NCBI Taxonomy" id="327160"/>
    <lineage>
        <taxon>Bacteria</taxon>
        <taxon>Pseudomonadati</taxon>
        <taxon>Pseudomonadota</taxon>
        <taxon>Betaproteobacteria</taxon>
        <taxon>Candidatus Accumulibacter</taxon>
    </lineage>
</organism>
<evidence type="ECO:0000313" key="2">
    <source>
        <dbReference type="Proteomes" id="UP000020077"/>
    </source>
</evidence>
<sequence length="222" mass="24151">MPTRHNVKSLDAILHRSDTLDEAIISLLDPEKYETYDASERISASFLACTVSLEHARGLRALLYEGLPTPAISLMRLQYEALTRSVWLLYAAPDVVVEKLHTALAPAAEKAASRLPMLSEMLGAIEGKAPPAATQMLNEFKDVSLKALNSFVHGGIHPLRRQTEGYPLPLLIQVIRNSNGLLTMSGMMLAILSGNPTLAKEMSGIQPTFVDCLPEFLPSGSS</sequence>
<reference evidence="1 2" key="1">
    <citation type="submission" date="2014-02" db="EMBL/GenBank/DDBJ databases">
        <title>Expanding our view of genomic diversity in Candidatus Accumulibacter clades.</title>
        <authorList>
            <person name="Skennerton C.T."/>
            <person name="Barr J.J."/>
            <person name="Slater F.R."/>
            <person name="Bond P.L."/>
            <person name="Tyson G.W."/>
        </authorList>
    </citation>
    <scope>NUCLEOTIDE SEQUENCE [LARGE SCALE GENOMIC DNA]</scope>
    <source>
        <strain evidence="2">BA-91</strain>
    </source>
</reference>